<evidence type="ECO:0008006" key="13">
    <source>
        <dbReference type="Google" id="ProtNLM"/>
    </source>
</evidence>
<organism evidence="11 12">
    <name type="scientific">Levilactobacillus suantsaii</name>
    <dbReference type="NCBI Taxonomy" id="2292255"/>
    <lineage>
        <taxon>Bacteria</taxon>
        <taxon>Bacillati</taxon>
        <taxon>Bacillota</taxon>
        <taxon>Bacilli</taxon>
        <taxon>Lactobacillales</taxon>
        <taxon>Lactobacillaceae</taxon>
        <taxon>Levilactobacillus</taxon>
    </lineage>
</organism>
<dbReference type="EMBL" id="QXIL01000008">
    <property type="protein sequence ID" value="RXI78788.1"/>
    <property type="molecule type" value="Genomic_DNA"/>
</dbReference>
<dbReference type="InterPro" id="IPR041033">
    <property type="entry name" value="SpaA_PFL_dom_1"/>
</dbReference>
<keyword evidence="12" id="KW-1185">Reference proteome</keyword>
<dbReference type="InterPro" id="IPR013783">
    <property type="entry name" value="Ig-like_fold"/>
</dbReference>
<dbReference type="Proteomes" id="UP000290602">
    <property type="component" value="Unassembled WGS sequence"/>
</dbReference>
<dbReference type="AlphaFoldDB" id="A0A4Q0VHQ7"/>
<accession>A0A4Q0VHQ7</accession>
<keyword evidence="6" id="KW-0572">Peptidoglycan-anchor</keyword>
<dbReference type="GO" id="GO:0005518">
    <property type="term" value="F:collagen binding"/>
    <property type="evidence" value="ECO:0007669"/>
    <property type="project" value="InterPro"/>
</dbReference>
<dbReference type="InterPro" id="IPR008456">
    <property type="entry name" value="Collagen-bd_dom"/>
</dbReference>
<reference evidence="11 12" key="1">
    <citation type="submission" date="2018-08" db="EMBL/GenBank/DDBJ databases">
        <title>Lactobacillus suantsai sp. nov., isolated from traditional fermented suan-tsai in Taiwan.</title>
        <authorList>
            <person name="Huang C.-H."/>
        </authorList>
    </citation>
    <scope>NUCLEOTIDE SEQUENCE [LARGE SCALE GENOMIC DNA]</scope>
    <source>
        <strain evidence="11 12">BCRC 12945</strain>
    </source>
</reference>
<dbReference type="Pfam" id="PF05737">
    <property type="entry name" value="Collagen_bind"/>
    <property type="match status" value="1"/>
</dbReference>
<dbReference type="PANTHER" id="PTHR36108:SF13">
    <property type="entry name" value="COLOSSIN-B-RELATED"/>
    <property type="match status" value="1"/>
</dbReference>
<comment type="caution">
    <text evidence="11">The sequence shown here is derived from an EMBL/GenBank/DDBJ whole genome shotgun (WGS) entry which is preliminary data.</text>
</comment>
<dbReference type="RefSeq" id="WP_129032455.1">
    <property type="nucleotide sequence ID" value="NZ_QXIL01000008.1"/>
</dbReference>
<evidence type="ECO:0000259" key="8">
    <source>
        <dbReference type="Pfam" id="PF05737"/>
    </source>
</evidence>
<dbReference type="SUPFAM" id="SSF49478">
    <property type="entry name" value="Cna protein B-type domain"/>
    <property type="match status" value="2"/>
</dbReference>
<dbReference type="Pfam" id="PF17961">
    <property type="entry name" value="Big_8"/>
    <property type="match status" value="1"/>
</dbReference>
<feature type="region of interest" description="Disordered" evidence="7">
    <location>
        <begin position="436"/>
        <end position="555"/>
    </location>
</feature>
<evidence type="ECO:0000256" key="7">
    <source>
        <dbReference type="SAM" id="MobiDB-lite"/>
    </source>
</evidence>
<name>A0A4Q0VHQ7_9LACO</name>
<evidence type="ECO:0000313" key="12">
    <source>
        <dbReference type="Proteomes" id="UP000290602"/>
    </source>
</evidence>
<sequence length="631" mass="64039">MTNGTAFNKWENYEVSYHWSLPDDVSIANQTTSVTLPTGLVAADDTTVPLTNQTGQIIGQFTIKVGATTGTLNFTAAAEDAVDRKGTLTLFTKGTTDNETTDNNWTVNKIGWIANKDDAGNPTTLLWNVAFNAGSENLGRITITDALGPNQTYVPGSVTAATGAYDAAGSFVADGGHLTPTVTQNGQTLTFAFSGVTTAVDMTYQSVPRVSPGSQTWTNTASANGQTVTASIPFGGNGSGTGTYGGVVLNKTGTDGVALPGAEFEVLQSDGAVVEAGLTTDANGQISLKKLHAGDYVLVETKAPTGYSLKPIAIPFTITAGATAIEQLYENDQAAATPPAETPVAAGTVALTKTTSTGQVLSGAVYELQNALTGAVLQTGLTTDAAGKLTVTDLAAGDYTLTEVQAPVGYHRNPTPVSFTVPATASGSIQVAQQDVANPPVNGGAGVTPAPATPPENGLVTNPPLPGTSPESTPPQVETLPQPPATGMPSYPGISDGTDQTPVVTGPQANHPGEAGLSWHPGMGGLPGQPTPSGHGAPAGHLDNPPVTAPGATNGIGASLPANGVSATGPIGNDMGNGIVNGSSTPPTTSSTPVALKLPQTADQPERDLSRVGLSLLLGSLLSWWWRRRFV</sequence>
<dbReference type="GO" id="GO:0007155">
    <property type="term" value="P:cell adhesion"/>
    <property type="evidence" value="ECO:0007669"/>
    <property type="project" value="InterPro"/>
</dbReference>
<evidence type="ECO:0000256" key="5">
    <source>
        <dbReference type="ARBA" id="ARBA00022729"/>
    </source>
</evidence>
<feature type="domain" description="Collagen binding" evidence="8">
    <location>
        <begin position="107"/>
        <end position="229"/>
    </location>
</feature>
<dbReference type="InterPro" id="IPR041171">
    <property type="entry name" value="SDR_Ig"/>
</dbReference>
<dbReference type="Gene3D" id="2.60.40.1280">
    <property type="match status" value="1"/>
</dbReference>
<evidence type="ECO:0000256" key="3">
    <source>
        <dbReference type="ARBA" id="ARBA00022512"/>
    </source>
</evidence>
<feature type="domain" description="SDR-like Ig" evidence="10">
    <location>
        <begin position="7"/>
        <end position="97"/>
    </location>
</feature>
<feature type="compositionally biased region" description="Low complexity" evidence="7">
    <location>
        <begin position="438"/>
        <end position="450"/>
    </location>
</feature>
<evidence type="ECO:0000259" key="9">
    <source>
        <dbReference type="Pfam" id="PF17802"/>
    </source>
</evidence>
<evidence type="ECO:0000256" key="4">
    <source>
        <dbReference type="ARBA" id="ARBA00022525"/>
    </source>
</evidence>
<comment type="similarity">
    <text evidence="2">Belongs to the serine-aspartate repeat-containing protein (SDr) family.</text>
</comment>
<comment type="subcellular location">
    <subcellularLocation>
        <location evidence="1">Secreted</location>
        <location evidence="1">Cell wall</location>
        <topology evidence="1">Peptidoglycan-anchor</topology>
    </subcellularLocation>
</comment>
<keyword evidence="5" id="KW-0732">Signal</keyword>
<feature type="domain" description="SpaA-like prealbumin fold" evidence="9">
    <location>
        <begin position="347"/>
        <end position="431"/>
    </location>
</feature>
<evidence type="ECO:0000256" key="1">
    <source>
        <dbReference type="ARBA" id="ARBA00004168"/>
    </source>
</evidence>
<dbReference type="SUPFAM" id="SSF49401">
    <property type="entry name" value="Bacterial adhesins"/>
    <property type="match status" value="2"/>
</dbReference>
<protein>
    <recommendedName>
        <fullName evidence="13">Outer membrane protein</fullName>
    </recommendedName>
</protein>
<evidence type="ECO:0000259" key="10">
    <source>
        <dbReference type="Pfam" id="PF17961"/>
    </source>
</evidence>
<dbReference type="OrthoDB" id="2216808at2"/>
<evidence type="ECO:0000313" key="11">
    <source>
        <dbReference type="EMBL" id="RXI78788.1"/>
    </source>
</evidence>
<dbReference type="PANTHER" id="PTHR36108">
    <property type="entry name" value="COLOSSIN-B-RELATED"/>
    <property type="match status" value="1"/>
</dbReference>
<dbReference type="Gene3D" id="2.60.40.740">
    <property type="match status" value="1"/>
</dbReference>
<dbReference type="InterPro" id="IPR011252">
    <property type="entry name" value="Fibrogen-bd_dom1"/>
</dbReference>
<dbReference type="InterPro" id="IPR008966">
    <property type="entry name" value="Adhesion_dom_sf"/>
</dbReference>
<gene>
    <name evidence="11" type="ORF">DXH47_06005</name>
</gene>
<keyword evidence="3" id="KW-0134">Cell wall</keyword>
<proteinExistence type="inferred from homology"/>
<dbReference type="Pfam" id="PF17802">
    <property type="entry name" value="SpaA"/>
    <property type="match status" value="2"/>
</dbReference>
<evidence type="ECO:0000256" key="2">
    <source>
        <dbReference type="ARBA" id="ARBA00007257"/>
    </source>
</evidence>
<evidence type="ECO:0000256" key="6">
    <source>
        <dbReference type="ARBA" id="ARBA00023088"/>
    </source>
</evidence>
<dbReference type="Gene3D" id="2.60.40.10">
    <property type="entry name" value="Immunoglobulins"/>
    <property type="match status" value="2"/>
</dbReference>
<keyword evidence="4" id="KW-0964">Secreted</keyword>
<feature type="domain" description="SpaA-like prealbumin fold" evidence="9">
    <location>
        <begin position="246"/>
        <end position="324"/>
    </location>
</feature>